<evidence type="ECO:0000313" key="13">
    <source>
        <dbReference type="Proteomes" id="UP000658720"/>
    </source>
</evidence>
<dbReference type="PANTHER" id="PTHR43711">
    <property type="entry name" value="TWO-COMPONENT HISTIDINE KINASE"/>
    <property type="match status" value="1"/>
</dbReference>
<evidence type="ECO:0000256" key="3">
    <source>
        <dbReference type="ARBA" id="ARBA00012438"/>
    </source>
</evidence>
<dbReference type="InterPro" id="IPR004358">
    <property type="entry name" value="Sig_transdc_His_kin-like_C"/>
</dbReference>
<keyword evidence="5" id="KW-0808">Transferase</keyword>
<feature type="domain" description="Histidine kinase" evidence="10">
    <location>
        <begin position="444"/>
        <end position="666"/>
    </location>
</feature>
<dbReference type="PROSITE" id="PS50109">
    <property type="entry name" value="HIS_KIN"/>
    <property type="match status" value="1"/>
</dbReference>
<dbReference type="SMART" id="SM00304">
    <property type="entry name" value="HAMP"/>
    <property type="match status" value="1"/>
</dbReference>
<dbReference type="SUPFAM" id="SSF47384">
    <property type="entry name" value="Homodimeric domain of signal transducing histidine kinase"/>
    <property type="match status" value="1"/>
</dbReference>
<feature type="domain" description="HAMP" evidence="11">
    <location>
        <begin position="331"/>
        <end position="383"/>
    </location>
</feature>
<dbReference type="InterPro" id="IPR003661">
    <property type="entry name" value="HisK_dim/P_dom"/>
</dbReference>
<dbReference type="Proteomes" id="UP000658720">
    <property type="component" value="Unassembled WGS sequence"/>
</dbReference>
<dbReference type="InterPro" id="IPR003594">
    <property type="entry name" value="HATPase_dom"/>
</dbReference>
<feature type="transmembrane region" description="Helical" evidence="9">
    <location>
        <begin position="12"/>
        <end position="35"/>
    </location>
</feature>
<dbReference type="PROSITE" id="PS50885">
    <property type="entry name" value="HAMP"/>
    <property type="match status" value="1"/>
</dbReference>
<keyword evidence="9" id="KW-0472">Membrane</keyword>
<dbReference type="InterPro" id="IPR036097">
    <property type="entry name" value="HisK_dim/P_sf"/>
</dbReference>
<reference evidence="12 13" key="1">
    <citation type="submission" date="2020-10" db="EMBL/GenBank/DDBJ databases">
        <authorList>
            <person name="Castelo-Branco R."/>
            <person name="Eusebio N."/>
            <person name="Adriana R."/>
            <person name="Vieira A."/>
            <person name="Brugerolle De Fraissinette N."/>
            <person name="Rezende De Castro R."/>
            <person name="Schneider M.P."/>
            <person name="Vasconcelos V."/>
            <person name="Leao P.N."/>
        </authorList>
    </citation>
    <scope>NUCLEOTIDE SEQUENCE [LARGE SCALE GENOMIC DNA]</scope>
    <source>
        <strain evidence="12 13">LEGE 00031</strain>
    </source>
</reference>
<keyword evidence="6 12" id="KW-0418">Kinase</keyword>
<gene>
    <name evidence="12" type="ORF">IQ217_11745</name>
</gene>
<evidence type="ECO:0000256" key="8">
    <source>
        <dbReference type="SAM" id="Coils"/>
    </source>
</evidence>
<name>A0ABR9VT15_9SYNC</name>
<dbReference type="SUPFAM" id="SSF55874">
    <property type="entry name" value="ATPase domain of HSP90 chaperone/DNA topoisomerase II/histidine kinase"/>
    <property type="match status" value="1"/>
</dbReference>
<dbReference type="EMBL" id="JADEVV010000032">
    <property type="protein sequence ID" value="MBE9254502.1"/>
    <property type="molecule type" value="Genomic_DNA"/>
</dbReference>
<dbReference type="SMART" id="SM00388">
    <property type="entry name" value="HisKA"/>
    <property type="match status" value="1"/>
</dbReference>
<comment type="subcellular location">
    <subcellularLocation>
        <location evidence="2">Membrane</location>
    </subcellularLocation>
</comment>
<keyword evidence="4" id="KW-0597">Phosphoprotein</keyword>
<evidence type="ECO:0000259" key="11">
    <source>
        <dbReference type="PROSITE" id="PS50885"/>
    </source>
</evidence>
<evidence type="ECO:0000313" key="12">
    <source>
        <dbReference type="EMBL" id="MBE9254502.1"/>
    </source>
</evidence>
<dbReference type="RefSeq" id="WP_194020087.1">
    <property type="nucleotide sequence ID" value="NZ_JADEVV010000032.1"/>
</dbReference>
<evidence type="ECO:0000259" key="10">
    <source>
        <dbReference type="PROSITE" id="PS50109"/>
    </source>
</evidence>
<dbReference type="SMART" id="SM00387">
    <property type="entry name" value="HATPase_c"/>
    <property type="match status" value="1"/>
</dbReference>
<keyword evidence="9" id="KW-0812">Transmembrane</keyword>
<keyword evidence="8" id="KW-0175">Coiled coil</keyword>
<comment type="caution">
    <text evidence="12">The sequence shown here is derived from an EMBL/GenBank/DDBJ whole genome shotgun (WGS) entry which is preliminary data.</text>
</comment>
<dbReference type="PANTHER" id="PTHR43711:SF26">
    <property type="entry name" value="SENSOR HISTIDINE KINASE RCSC"/>
    <property type="match status" value="1"/>
</dbReference>
<dbReference type="CDD" id="cd00082">
    <property type="entry name" value="HisKA"/>
    <property type="match status" value="1"/>
</dbReference>
<proteinExistence type="predicted"/>
<keyword evidence="13" id="KW-1185">Reference proteome</keyword>
<feature type="coiled-coil region" evidence="8">
    <location>
        <begin position="407"/>
        <end position="434"/>
    </location>
</feature>
<evidence type="ECO:0000256" key="4">
    <source>
        <dbReference type="ARBA" id="ARBA00022553"/>
    </source>
</evidence>
<evidence type="ECO:0000256" key="2">
    <source>
        <dbReference type="ARBA" id="ARBA00004370"/>
    </source>
</evidence>
<dbReference type="InterPro" id="IPR050736">
    <property type="entry name" value="Sensor_HK_Regulatory"/>
</dbReference>
<dbReference type="InterPro" id="IPR003660">
    <property type="entry name" value="HAMP_dom"/>
</dbReference>
<accession>A0ABR9VT15</accession>
<dbReference type="PRINTS" id="PR00344">
    <property type="entry name" value="BCTRLSENSOR"/>
</dbReference>
<keyword evidence="9" id="KW-1133">Transmembrane helix</keyword>
<evidence type="ECO:0000256" key="6">
    <source>
        <dbReference type="ARBA" id="ARBA00022777"/>
    </source>
</evidence>
<dbReference type="CDD" id="cd18773">
    <property type="entry name" value="PDC1_HK_sensor"/>
    <property type="match status" value="1"/>
</dbReference>
<protein>
    <recommendedName>
        <fullName evidence="3">histidine kinase</fullName>
        <ecNumber evidence="3">2.7.13.3</ecNumber>
    </recommendedName>
</protein>
<dbReference type="Gene3D" id="6.10.340.10">
    <property type="match status" value="1"/>
</dbReference>
<dbReference type="Pfam" id="PF00672">
    <property type="entry name" value="HAMP"/>
    <property type="match status" value="1"/>
</dbReference>
<comment type="catalytic activity">
    <reaction evidence="1">
        <text>ATP + protein L-histidine = ADP + protein N-phospho-L-histidine.</text>
        <dbReference type="EC" id="2.7.13.3"/>
    </reaction>
</comment>
<dbReference type="Pfam" id="PF00512">
    <property type="entry name" value="HisKA"/>
    <property type="match status" value="1"/>
</dbReference>
<feature type="transmembrane region" description="Helical" evidence="9">
    <location>
        <begin position="310"/>
        <end position="329"/>
    </location>
</feature>
<dbReference type="InterPro" id="IPR036890">
    <property type="entry name" value="HATPase_C_sf"/>
</dbReference>
<dbReference type="InterPro" id="IPR005467">
    <property type="entry name" value="His_kinase_dom"/>
</dbReference>
<evidence type="ECO:0000256" key="5">
    <source>
        <dbReference type="ARBA" id="ARBA00022679"/>
    </source>
</evidence>
<dbReference type="CDD" id="cd06225">
    <property type="entry name" value="HAMP"/>
    <property type="match status" value="1"/>
</dbReference>
<dbReference type="Gene3D" id="1.10.287.130">
    <property type="match status" value="1"/>
</dbReference>
<dbReference type="CDD" id="cd16922">
    <property type="entry name" value="HATPase_EvgS-ArcB-TorS-like"/>
    <property type="match status" value="1"/>
</dbReference>
<evidence type="ECO:0000256" key="1">
    <source>
        <dbReference type="ARBA" id="ARBA00000085"/>
    </source>
</evidence>
<dbReference type="CDD" id="cd18774">
    <property type="entry name" value="PDC2_HK_sensor"/>
    <property type="match status" value="1"/>
</dbReference>
<keyword evidence="7" id="KW-0902">Two-component regulatory system</keyword>
<dbReference type="GO" id="GO:0016301">
    <property type="term" value="F:kinase activity"/>
    <property type="evidence" value="ECO:0007669"/>
    <property type="project" value="UniProtKB-KW"/>
</dbReference>
<dbReference type="Pfam" id="PF02518">
    <property type="entry name" value="HATPase_c"/>
    <property type="match status" value="1"/>
</dbReference>
<organism evidence="12 13">
    <name type="scientific">Synechocystis salina LEGE 00031</name>
    <dbReference type="NCBI Taxonomy" id="1828736"/>
    <lineage>
        <taxon>Bacteria</taxon>
        <taxon>Bacillati</taxon>
        <taxon>Cyanobacteriota</taxon>
        <taxon>Cyanophyceae</taxon>
        <taxon>Synechococcales</taxon>
        <taxon>Merismopediaceae</taxon>
        <taxon>Synechocystis</taxon>
    </lineage>
</organism>
<dbReference type="EC" id="2.7.13.3" evidence="3"/>
<evidence type="ECO:0000256" key="7">
    <source>
        <dbReference type="ARBA" id="ARBA00023012"/>
    </source>
</evidence>
<dbReference type="Gene3D" id="3.30.565.10">
    <property type="entry name" value="Histidine kinase-like ATPase, C-terminal domain"/>
    <property type="match status" value="1"/>
</dbReference>
<dbReference type="Gene3D" id="3.30.450.20">
    <property type="entry name" value="PAS domain"/>
    <property type="match status" value="1"/>
</dbReference>
<dbReference type="SUPFAM" id="SSF158472">
    <property type="entry name" value="HAMP domain-like"/>
    <property type="match status" value="1"/>
</dbReference>
<sequence>MVSIIKSVRRSLLLKFVLSYFCLSSVVVASIFLVANYRAVKGIENQTFQRLTISNNLKEYQLEQWMESQKDILFLLSEINSIQMGIEMLKNITNDGSDYKAAQQILIDELQEINLFLPHVETINILNTGGIVVASTDLAEIGVYKGIGNQTTYFANINSDFKTVPNFYFSKVYNRPSMTFATSIKHDLTKERIGYLSIDINLNAVDDLIRKRTGLGDTGETFLVGEINNQVSFIAADENKNSTANAPKPNFNTLGINSVMAGNSGQGTYVNYAGTPVLGVYQWIDKYNLALITEISEVEALESARRFTRMLVLVGLVSTALLLIAVYLLSIKITRPILLITKAATDISSGDRGARAPVLGEDELGILAKSFNMMTNELRESYFSLQKKNQELELTQKQLAVANSCLEEKVQQRTEELENTVKALELASSEAEAANATKSIFLANMSHELRTPLNAIIGYSEMLIEEAEDLESEELVPDLDKILRSGKALLTLINDLLDISKIEAGKMDLYLETFNLNELIAGILDTINPLIKNNNNKLEVEISLESAEMYGDLVKVRQGVLNLLSNASKFTKEGVISFTVKEFKVDEKDWLSFQVKDTGIGMTEEQMSKLFQPFTQADSSTTRKYGGTGLGLAITRKFCQMMGGDIYLTSEMGVGSTFTIKLPKHVQLNSVQND</sequence>
<evidence type="ECO:0000256" key="9">
    <source>
        <dbReference type="SAM" id="Phobius"/>
    </source>
</evidence>